<accession>A0AAD1WDZ0</accession>
<evidence type="ECO:0000256" key="4">
    <source>
        <dbReference type="ARBA" id="ARBA00022722"/>
    </source>
</evidence>
<feature type="domain" description="Integrase catalytic" evidence="9">
    <location>
        <begin position="172"/>
        <end position="273"/>
    </location>
</feature>
<dbReference type="Gene3D" id="3.40.50.1460">
    <property type="match status" value="1"/>
</dbReference>
<dbReference type="InterPro" id="IPR012337">
    <property type="entry name" value="RNaseH-like_sf"/>
</dbReference>
<dbReference type="GO" id="GO:0004197">
    <property type="term" value="F:cysteine-type endopeptidase activity"/>
    <property type="evidence" value="ECO:0007669"/>
    <property type="project" value="InterPro"/>
</dbReference>
<feature type="domain" description="Caspase family p10" evidence="8">
    <location>
        <begin position="256"/>
        <end position="317"/>
    </location>
</feature>
<dbReference type="EMBL" id="OW240917">
    <property type="protein sequence ID" value="CAH2300754.1"/>
    <property type="molecule type" value="Genomic_DNA"/>
</dbReference>
<dbReference type="InterPro" id="IPR001584">
    <property type="entry name" value="Integrase_cat-core"/>
</dbReference>
<sequence>MTAQRLSGYEIILLNTQNLSIVYSPVNSGPMSVLHAILTSASDSVSIPSEPHNCIEQIHIATSPRADLSSTALSGPDVTTVFVDGSCSRPNDDAILLPSEVAVIHCKAHTLGSDDISRGNALADKVAKEAAAKIVYYKMFPAMLKPPTCPTDSLLLQLQAFATQSDLDFWIKQAAPFTHLQIDFTHVPKIGKKQQYLLVIVDQFSRWPEAFVTSREDARTVACRGELYDEPVLAADCTDGVINIPDTNVIEVDAASMYTLLAGADFIMCYFVAEGYYSLRETSFGSWYVQDLCGILKTYGTTLELTELLTLVNRKVSLHSVENCLDRNTVGKKKCRALHPC</sequence>
<dbReference type="GO" id="GO:0003964">
    <property type="term" value="F:RNA-directed DNA polymerase activity"/>
    <property type="evidence" value="ECO:0007669"/>
    <property type="project" value="UniProtKB-KW"/>
</dbReference>
<dbReference type="GO" id="GO:0003676">
    <property type="term" value="F:nucleic acid binding"/>
    <property type="evidence" value="ECO:0007669"/>
    <property type="project" value="InterPro"/>
</dbReference>
<evidence type="ECO:0000259" key="8">
    <source>
        <dbReference type="PROSITE" id="PS50207"/>
    </source>
</evidence>
<dbReference type="InterPro" id="IPR002138">
    <property type="entry name" value="Pept_C14_p10"/>
</dbReference>
<evidence type="ECO:0000256" key="2">
    <source>
        <dbReference type="ARBA" id="ARBA00022679"/>
    </source>
</evidence>
<evidence type="ECO:0000256" key="1">
    <source>
        <dbReference type="ARBA" id="ARBA00010134"/>
    </source>
</evidence>
<dbReference type="InterPro" id="IPR036397">
    <property type="entry name" value="RNaseH_sf"/>
</dbReference>
<evidence type="ECO:0000313" key="11">
    <source>
        <dbReference type="Proteomes" id="UP001295444"/>
    </source>
</evidence>
<keyword evidence="2" id="KW-0808">Transferase</keyword>
<dbReference type="GO" id="GO:0006508">
    <property type="term" value="P:proteolysis"/>
    <property type="evidence" value="ECO:0007669"/>
    <property type="project" value="InterPro"/>
</dbReference>
<dbReference type="InterPro" id="IPR015917">
    <property type="entry name" value="Pept_C14A"/>
</dbReference>
<keyword evidence="7" id="KW-0695">RNA-directed DNA polymerase</keyword>
<comment type="similarity">
    <text evidence="1">Belongs to the peptidase C14A family.</text>
</comment>
<dbReference type="InterPro" id="IPR029030">
    <property type="entry name" value="Caspase-like_dom_sf"/>
</dbReference>
<keyword evidence="5" id="KW-0255">Endonuclease</keyword>
<organism evidence="10 11">
    <name type="scientific">Pelobates cultripes</name>
    <name type="common">Western spadefoot toad</name>
    <dbReference type="NCBI Taxonomy" id="61616"/>
    <lineage>
        <taxon>Eukaryota</taxon>
        <taxon>Metazoa</taxon>
        <taxon>Chordata</taxon>
        <taxon>Craniata</taxon>
        <taxon>Vertebrata</taxon>
        <taxon>Euteleostomi</taxon>
        <taxon>Amphibia</taxon>
        <taxon>Batrachia</taxon>
        <taxon>Anura</taxon>
        <taxon>Pelobatoidea</taxon>
        <taxon>Pelobatidae</taxon>
        <taxon>Pelobates</taxon>
    </lineage>
</organism>
<keyword evidence="6" id="KW-0378">Hydrolase</keyword>
<dbReference type="PANTHER" id="PTHR41694">
    <property type="entry name" value="ENDOGENOUS RETROVIRUS GROUP K MEMBER POL PROTEIN"/>
    <property type="match status" value="1"/>
</dbReference>
<evidence type="ECO:0000313" key="10">
    <source>
        <dbReference type="EMBL" id="CAH2300754.1"/>
    </source>
</evidence>
<dbReference type="Pfam" id="PF00665">
    <property type="entry name" value="rve"/>
    <property type="match status" value="1"/>
</dbReference>
<dbReference type="GO" id="GO:0004519">
    <property type="term" value="F:endonuclease activity"/>
    <property type="evidence" value="ECO:0007669"/>
    <property type="project" value="UniProtKB-KW"/>
</dbReference>
<dbReference type="Pfam" id="PF00656">
    <property type="entry name" value="Peptidase_C14"/>
    <property type="match status" value="1"/>
</dbReference>
<dbReference type="SMART" id="SM00115">
    <property type="entry name" value="CASc"/>
    <property type="match status" value="1"/>
</dbReference>
<keyword evidence="11" id="KW-1185">Reference proteome</keyword>
<dbReference type="PROSITE" id="PS50994">
    <property type="entry name" value="INTEGRASE"/>
    <property type="match status" value="1"/>
</dbReference>
<dbReference type="InterPro" id="IPR011600">
    <property type="entry name" value="Pept_C14_caspase"/>
</dbReference>
<name>A0AAD1WDZ0_PELCU</name>
<dbReference type="PROSITE" id="PS50207">
    <property type="entry name" value="CASPASE_P10"/>
    <property type="match status" value="1"/>
</dbReference>
<proteinExistence type="inferred from homology"/>
<gene>
    <name evidence="10" type="ORF">PECUL_23A020718</name>
</gene>
<dbReference type="SUPFAM" id="SSF52129">
    <property type="entry name" value="Caspase-like"/>
    <property type="match status" value="1"/>
</dbReference>
<keyword evidence="4" id="KW-0540">Nuclease</keyword>
<evidence type="ECO:0000256" key="7">
    <source>
        <dbReference type="ARBA" id="ARBA00022918"/>
    </source>
</evidence>
<evidence type="ECO:0000256" key="3">
    <source>
        <dbReference type="ARBA" id="ARBA00022695"/>
    </source>
</evidence>
<protein>
    <submittedName>
        <fullName evidence="10">Caspase-6</fullName>
    </submittedName>
</protein>
<evidence type="ECO:0000256" key="6">
    <source>
        <dbReference type="ARBA" id="ARBA00022801"/>
    </source>
</evidence>
<evidence type="ECO:0000256" key="5">
    <source>
        <dbReference type="ARBA" id="ARBA00022759"/>
    </source>
</evidence>
<dbReference type="SUPFAM" id="SSF53098">
    <property type="entry name" value="Ribonuclease H-like"/>
    <property type="match status" value="1"/>
</dbReference>
<dbReference type="Proteomes" id="UP001295444">
    <property type="component" value="Chromosome 06"/>
</dbReference>
<dbReference type="AlphaFoldDB" id="A0AAD1WDZ0"/>
<dbReference type="Gene3D" id="3.30.420.10">
    <property type="entry name" value="Ribonuclease H-like superfamily/Ribonuclease H"/>
    <property type="match status" value="2"/>
</dbReference>
<dbReference type="PANTHER" id="PTHR41694:SF5">
    <property type="entry name" value="RIBONUCLEASE H"/>
    <property type="match status" value="1"/>
</dbReference>
<dbReference type="GO" id="GO:0015074">
    <property type="term" value="P:DNA integration"/>
    <property type="evidence" value="ECO:0007669"/>
    <property type="project" value="InterPro"/>
</dbReference>
<evidence type="ECO:0000259" key="9">
    <source>
        <dbReference type="PROSITE" id="PS50994"/>
    </source>
</evidence>
<keyword evidence="3" id="KW-0548">Nucleotidyltransferase</keyword>
<reference evidence="10" key="1">
    <citation type="submission" date="2022-03" db="EMBL/GenBank/DDBJ databases">
        <authorList>
            <person name="Alioto T."/>
            <person name="Alioto T."/>
            <person name="Gomez Garrido J."/>
        </authorList>
    </citation>
    <scope>NUCLEOTIDE SEQUENCE</scope>
</reference>